<dbReference type="PRINTS" id="PR00929">
    <property type="entry name" value="ATHOOK"/>
</dbReference>
<dbReference type="SMART" id="SM00384">
    <property type="entry name" value="AT_hook"/>
    <property type="match status" value="3"/>
</dbReference>
<evidence type="ECO:0000313" key="3">
    <source>
        <dbReference type="Proteomes" id="UP000829685"/>
    </source>
</evidence>
<sequence>MPYISADQFTDLDVDAEAEAHLESDEVVKHATLSDEPCADGDETEAQTFDDMNMATHLIDGNEDVNDLSDGSAIPSPKSSNNAVATAIAPTSSPEPTPVPKIAPRKRGRPRKYPLPDVVANVAEVPGSVSASTPPRKRGRPAKNPVGDAATTASQGSAVTDFTPRKRGRPAKNSPASISNRLVAATRRGRTKVVTESQQSPLAPASDFDQSPSFTRSFPSLSRATTSSFIPVNPMRNTSSAKHVGFADAASTVSPEDRTGPCSCDSVRGIIRDVFFKNAIQEQDVWVLPQPAALEMHRFLGYGTPAPQSDLMVPIENVETIRHLLFEVEN</sequence>
<feature type="compositionally biased region" description="Polar residues" evidence="1">
    <location>
        <begin position="77"/>
        <end position="92"/>
    </location>
</feature>
<gene>
    <name evidence="2" type="ORF">JX265_010869</name>
</gene>
<accession>A0A9P9WDH9</accession>
<name>A0A9P9WDH9_9PEZI</name>
<dbReference type="Proteomes" id="UP000829685">
    <property type="component" value="Unassembled WGS sequence"/>
</dbReference>
<organism evidence="2 3">
    <name type="scientific">Neoarthrinium moseri</name>
    <dbReference type="NCBI Taxonomy" id="1658444"/>
    <lineage>
        <taxon>Eukaryota</taxon>
        <taxon>Fungi</taxon>
        <taxon>Dikarya</taxon>
        <taxon>Ascomycota</taxon>
        <taxon>Pezizomycotina</taxon>
        <taxon>Sordariomycetes</taxon>
        <taxon>Xylariomycetidae</taxon>
        <taxon>Amphisphaeriales</taxon>
        <taxon>Apiosporaceae</taxon>
        <taxon>Neoarthrinium</taxon>
    </lineage>
</organism>
<feature type="compositionally biased region" description="Polar residues" evidence="1">
    <location>
        <begin position="151"/>
        <end position="160"/>
    </location>
</feature>
<protein>
    <submittedName>
        <fullName evidence="2">Uncharacterized protein</fullName>
    </submittedName>
</protein>
<reference evidence="2" key="1">
    <citation type="submission" date="2021-03" db="EMBL/GenBank/DDBJ databases">
        <title>Revisited historic fungal species revealed as producer of novel bioactive compounds through whole genome sequencing and comparative genomics.</title>
        <authorList>
            <person name="Vignolle G.A."/>
            <person name="Hochenegger N."/>
            <person name="Mach R.L."/>
            <person name="Mach-Aigner A.R."/>
            <person name="Javad Rahimi M."/>
            <person name="Salim K.A."/>
            <person name="Chan C.M."/>
            <person name="Lim L.B.L."/>
            <person name="Cai F."/>
            <person name="Druzhinina I.S."/>
            <person name="U'Ren J.M."/>
            <person name="Derntl C."/>
        </authorList>
    </citation>
    <scope>NUCLEOTIDE SEQUENCE</scope>
    <source>
        <strain evidence="2">TUCIM 5799</strain>
    </source>
</reference>
<feature type="region of interest" description="Disordered" evidence="1">
    <location>
        <begin position="61"/>
        <end position="213"/>
    </location>
</feature>
<evidence type="ECO:0000313" key="2">
    <source>
        <dbReference type="EMBL" id="KAI1858201.1"/>
    </source>
</evidence>
<keyword evidence="3" id="KW-1185">Reference proteome</keyword>
<dbReference type="InterPro" id="IPR017956">
    <property type="entry name" value="AT_hook_DNA-bd_motif"/>
</dbReference>
<proteinExistence type="predicted"/>
<comment type="caution">
    <text evidence="2">The sequence shown here is derived from an EMBL/GenBank/DDBJ whole genome shotgun (WGS) entry which is preliminary data.</text>
</comment>
<dbReference type="AlphaFoldDB" id="A0A9P9WDH9"/>
<dbReference type="GO" id="GO:0003677">
    <property type="term" value="F:DNA binding"/>
    <property type="evidence" value="ECO:0007669"/>
    <property type="project" value="InterPro"/>
</dbReference>
<feature type="compositionally biased region" description="Basic residues" evidence="1">
    <location>
        <begin position="103"/>
        <end position="112"/>
    </location>
</feature>
<evidence type="ECO:0000256" key="1">
    <source>
        <dbReference type="SAM" id="MobiDB-lite"/>
    </source>
</evidence>
<dbReference type="EMBL" id="JAFIMR010000037">
    <property type="protein sequence ID" value="KAI1858201.1"/>
    <property type="molecule type" value="Genomic_DNA"/>
</dbReference>